<dbReference type="PANTHER" id="PTHR43268:SF3">
    <property type="entry name" value="RHODANESE-LIKE DOMAIN-CONTAINING PROTEIN 7-RELATED"/>
    <property type="match status" value="1"/>
</dbReference>
<reference evidence="4 5" key="1">
    <citation type="submission" date="2024-02" db="EMBL/GenBank/DDBJ databases">
        <title>Herpetosiphon gulosus NBRC 112829.</title>
        <authorList>
            <person name="Ichikawa N."/>
            <person name="Katano-Makiyama Y."/>
            <person name="Hidaka K."/>
        </authorList>
    </citation>
    <scope>NUCLEOTIDE SEQUENCE [LARGE SCALE GENOMIC DNA]</scope>
    <source>
        <strain evidence="4 5">NBRC 112829</strain>
    </source>
</reference>
<dbReference type="EC" id="1.14.-.-" evidence="1"/>
<dbReference type="SUPFAM" id="SSF52821">
    <property type="entry name" value="Rhodanese/Cell cycle control phosphatase"/>
    <property type="match status" value="1"/>
</dbReference>
<name>A0ABP9WUH5_9CHLR</name>
<comment type="caution">
    <text evidence="4">The sequence shown here is derived from an EMBL/GenBank/DDBJ whole genome shotgun (WGS) entry which is preliminary data.</text>
</comment>
<keyword evidence="5" id="KW-1185">Reference proteome</keyword>
<feature type="region of interest" description="Disordered" evidence="2">
    <location>
        <begin position="238"/>
        <end position="257"/>
    </location>
</feature>
<dbReference type="InterPro" id="IPR040503">
    <property type="entry name" value="TRHO_N"/>
</dbReference>
<dbReference type="PANTHER" id="PTHR43268">
    <property type="entry name" value="THIOSULFATE SULFURTRANSFERASE/RHODANESE-LIKE DOMAIN-CONTAINING PROTEIN 2"/>
    <property type="match status" value="1"/>
</dbReference>
<comment type="function">
    <text evidence="1">Catalyzes oxygen-dependent 5-hydroxyuridine (ho5U) modification at position 34 in tRNAs.</text>
</comment>
<evidence type="ECO:0000256" key="1">
    <source>
        <dbReference type="HAMAP-Rule" id="MF_00469"/>
    </source>
</evidence>
<keyword evidence="1" id="KW-0819">tRNA processing</keyword>
<dbReference type="PROSITE" id="PS50206">
    <property type="entry name" value="RHODANESE_3"/>
    <property type="match status" value="1"/>
</dbReference>
<dbReference type="Pfam" id="PF00581">
    <property type="entry name" value="Rhodanese"/>
    <property type="match status" value="1"/>
</dbReference>
<feature type="domain" description="Rhodanese" evidence="3">
    <location>
        <begin position="122"/>
        <end position="216"/>
    </location>
</feature>
<evidence type="ECO:0000256" key="2">
    <source>
        <dbReference type="SAM" id="MobiDB-lite"/>
    </source>
</evidence>
<dbReference type="SMART" id="SM00450">
    <property type="entry name" value="RHOD"/>
    <property type="match status" value="1"/>
</dbReference>
<dbReference type="Gene3D" id="3.40.250.10">
    <property type="entry name" value="Rhodanese-like domain"/>
    <property type="match status" value="1"/>
</dbReference>
<evidence type="ECO:0000313" key="5">
    <source>
        <dbReference type="Proteomes" id="UP001428290"/>
    </source>
</evidence>
<dbReference type="EMBL" id="BAABRU010000002">
    <property type="protein sequence ID" value="GAA5526814.1"/>
    <property type="molecule type" value="Genomic_DNA"/>
</dbReference>
<dbReference type="CDD" id="cd01518">
    <property type="entry name" value="RHOD_YceA"/>
    <property type="match status" value="1"/>
</dbReference>
<dbReference type="Proteomes" id="UP001428290">
    <property type="component" value="Unassembled WGS sequence"/>
</dbReference>
<dbReference type="HAMAP" id="MF_00469">
    <property type="entry name" value="TrhO"/>
    <property type="match status" value="1"/>
</dbReference>
<dbReference type="InterPro" id="IPR001763">
    <property type="entry name" value="Rhodanese-like_dom"/>
</dbReference>
<evidence type="ECO:0000259" key="3">
    <source>
        <dbReference type="PROSITE" id="PS50206"/>
    </source>
</evidence>
<dbReference type="Gene3D" id="3.30.70.100">
    <property type="match status" value="1"/>
</dbReference>
<dbReference type="InterPro" id="IPR036873">
    <property type="entry name" value="Rhodanese-like_dom_sf"/>
</dbReference>
<comment type="catalytic activity">
    <reaction evidence="1">
        <text>uridine(34) in tRNA + AH2 + O2 = 5-hydroxyuridine(34) in tRNA + A + H2O</text>
        <dbReference type="Rhea" id="RHEA:64224"/>
        <dbReference type="Rhea" id="RHEA-COMP:11727"/>
        <dbReference type="Rhea" id="RHEA-COMP:13381"/>
        <dbReference type="ChEBI" id="CHEBI:13193"/>
        <dbReference type="ChEBI" id="CHEBI:15377"/>
        <dbReference type="ChEBI" id="CHEBI:15379"/>
        <dbReference type="ChEBI" id="CHEBI:17499"/>
        <dbReference type="ChEBI" id="CHEBI:65315"/>
        <dbReference type="ChEBI" id="CHEBI:136877"/>
    </reaction>
</comment>
<dbReference type="Pfam" id="PF17773">
    <property type="entry name" value="UPF0176_N"/>
    <property type="match status" value="1"/>
</dbReference>
<protein>
    <recommendedName>
        <fullName evidence="1">tRNA uridine(34) hydroxylase</fullName>
        <ecNumber evidence="1">1.14.-.-</ecNumber>
    </recommendedName>
    <alternativeName>
        <fullName evidence="1">tRNA hydroxylation protein O</fullName>
    </alternativeName>
</protein>
<dbReference type="RefSeq" id="WP_345720451.1">
    <property type="nucleotide sequence ID" value="NZ_BAABRU010000002.1"/>
</dbReference>
<organism evidence="4 5">
    <name type="scientific">Herpetosiphon gulosus</name>
    <dbReference type="NCBI Taxonomy" id="1973496"/>
    <lineage>
        <taxon>Bacteria</taxon>
        <taxon>Bacillati</taxon>
        <taxon>Chloroflexota</taxon>
        <taxon>Chloroflexia</taxon>
        <taxon>Herpetosiphonales</taxon>
        <taxon>Herpetosiphonaceae</taxon>
        <taxon>Herpetosiphon</taxon>
    </lineage>
</organism>
<proteinExistence type="inferred from homology"/>
<accession>A0ABP9WUH5</accession>
<evidence type="ECO:0000313" key="4">
    <source>
        <dbReference type="EMBL" id="GAA5526814.1"/>
    </source>
</evidence>
<sequence>MDILVIAFYKFVDLPDFAAKREPLRDFCNQRGIKGTILLAHEGINSTVAGPEPAMRELLEFLRSDSRLADLVWKESWTNEIPFQRMKVRLKKEIVTLGMPEINPNDGVGTYVDAEQWNALINDPEVVVIDTRNDYEVEVGTFPQALNPKTDSFREFPAFVEQNLDPQQHPKVAMFCTGGIRCEKATAYMLRKGFQAVYHLEGGILKYLETVEPSANQWQGECYVFDQRVAVDEQLKPGHYDLDQPTGLPRKREEASL</sequence>
<gene>
    <name evidence="1" type="primary">trhO</name>
    <name evidence="4" type="ORF">Hgul01_00594</name>
</gene>
<keyword evidence="1" id="KW-0560">Oxidoreductase</keyword>
<comment type="similarity">
    <text evidence="1">Belongs to the TrhO family.</text>
</comment>
<dbReference type="NCBIfam" id="NF001136">
    <property type="entry name" value="PRK00142.1-4"/>
    <property type="match status" value="1"/>
</dbReference>
<dbReference type="InterPro" id="IPR020936">
    <property type="entry name" value="TrhO"/>
</dbReference>